<sequence length="168" mass="18163">MRPESLRAASAAEPLAFGKWFLKVISPAVKGPGLAHAAQAPGVLALENGEKWTVTRANTRKSLQPMDSRPRAGLRKPALGRGTTAAFAGSACPVRHGFRGLRPRQTAPMDPERDSPAIMLRELGSPTLPTKPSLPLASPCYASISPAFSISVDRLERRDPLDHLYWTF</sequence>
<dbReference type="Proteomes" id="UP000828390">
    <property type="component" value="Unassembled WGS sequence"/>
</dbReference>
<evidence type="ECO:0000313" key="2">
    <source>
        <dbReference type="EMBL" id="KAH3768541.1"/>
    </source>
</evidence>
<gene>
    <name evidence="2" type="ORF">DPMN_169756</name>
</gene>
<proteinExistence type="predicted"/>
<accession>A0A9D4DVU1</accession>
<keyword evidence="3" id="KW-1185">Reference proteome</keyword>
<dbReference type="EMBL" id="JAIWYP010000009">
    <property type="protein sequence ID" value="KAH3768541.1"/>
    <property type="molecule type" value="Genomic_DNA"/>
</dbReference>
<name>A0A9D4DVU1_DREPO</name>
<reference evidence="2" key="1">
    <citation type="journal article" date="2019" name="bioRxiv">
        <title>The Genome of the Zebra Mussel, Dreissena polymorpha: A Resource for Invasive Species Research.</title>
        <authorList>
            <person name="McCartney M.A."/>
            <person name="Auch B."/>
            <person name="Kono T."/>
            <person name="Mallez S."/>
            <person name="Zhang Y."/>
            <person name="Obille A."/>
            <person name="Becker A."/>
            <person name="Abrahante J.E."/>
            <person name="Garbe J."/>
            <person name="Badalamenti J.P."/>
            <person name="Herman A."/>
            <person name="Mangelson H."/>
            <person name="Liachko I."/>
            <person name="Sullivan S."/>
            <person name="Sone E.D."/>
            <person name="Koren S."/>
            <person name="Silverstein K.A.T."/>
            <person name="Beckman K.B."/>
            <person name="Gohl D.M."/>
        </authorList>
    </citation>
    <scope>NUCLEOTIDE SEQUENCE</scope>
    <source>
        <strain evidence="2">Duluth1</strain>
        <tissue evidence="2">Whole animal</tissue>
    </source>
</reference>
<reference evidence="2" key="2">
    <citation type="submission" date="2020-11" db="EMBL/GenBank/DDBJ databases">
        <authorList>
            <person name="McCartney M.A."/>
            <person name="Auch B."/>
            <person name="Kono T."/>
            <person name="Mallez S."/>
            <person name="Becker A."/>
            <person name="Gohl D.M."/>
            <person name="Silverstein K.A.T."/>
            <person name="Koren S."/>
            <person name="Bechman K.B."/>
            <person name="Herman A."/>
            <person name="Abrahante J.E."/>
            <person name="Garbe J."/>
        </authorList>
    </citation>
    <scope>NUCLEOTIDE SEQUENCE</scope>
    <source>
        <strain evidence="2">Duluth1</strain>
        <tissue evidence="2">Whole animal</tissue>
    </source>
</reference>
<feature type="region of interest" description="Disordered" evidence="1">
    <location>
        <begin position="59"/>
        <end position="80"/>
    </location>
</feature>
<organism evidence="2 3">
    <name type="scientific">Dreissena polymorpha</name>
    <name type="common">Zebra mussel</name>
    <name type="synonym">Mytilus polymorpha</name>
    <dbReference type="NCBI Taxonomy" id="45954"/>
    <lineage>
        <taxon>Eukaryota</taxon>
        <taxon>Metazoa</taxon>
        <taxon>Spiralia</taxon>
        <taxon>Lophotrochozoa</taxon>
        <taxon>Mollusca</taxon>
        <taxon>Bivalvia</taxon>
        <taxon>Autobranchia</taxon>
        <taxon>Heteroconchia</taxon>
        <taxon>Euheterodonta</taxon>
        <taxon>Imparidentia</taxon>
        <taxon>Neoheterodontei</taxon>
        <taxon>Myida</taxon>
        <taxon>Dreissenoidea</taxon>
        <taxon>Dreissenidae</taxon>
        <taxon>Dreissena</taxon>
    </lineage>
</organism>
<protein>
    <submittedName>
        <fullName evidence="2">Uncharacterized protein</fullName>
    </submittedName>
</protein>
<evidence type="ECO:0000256" key="1">
    <source>
        <dbReference type="SAM" id="MobiDB-lite"/>
    </source>
</evidence>
<dbReference type="AlphaFoldDB" id="A0A9D4DVU1"/>
<comment type="caution">
    <text evidence="2">The sequence shown here is derived from an EMBL/GenBank/DDBJ whole genome shotgun (WGS) entry which is preliminary data.</text>
</comment>
<evidence type="ECO:0000313" key="3">
    <source>
        <dbReference type="Proteomes" id="UP000828390"/>
    </source>
</evidence>